<dbReference type="PROSITE" id="PS01124">
    <property type="entry name" value="HTH_ARAC_FAMILY_2"/>
    <property type="match status" value="1"/>
</dbReference>
<proteinExistence type="predicted"/>
<dbReference type="Gene3D" id="1.10.10.60">
    <property type="entry name" value="Homeodomain-like"/>
    <property type="match status" value="2"/>
</dbReference>
<keyword evidence="1" id="KW-0805">Transcription regulation</keyword>
<evidence type="ECO:0000256" key="2">
    <source>
        <dbReference type="ARBA" id="ARBA00023125"/>
    </source>
</evidence>
<reference evidence="5 6" key="1">
    <citation type="submission" date="2018-02" db="EMBL/GenBank/DDBJ databases">
        <title>Genomic Encyclopedia of Archaeal and Bacterial Type Strains, Phase II (KMG-II): from individual species to whole genera.</title>
        <authorList>
            <person name="Goeker M."/>
        </authorList>
    </citation>
    <scope>NUCLEOTIDE SEQUENCE [LARGE SCALE GENOMIC DNA]</scope>
    <source>
        <strain evidence="5 6">DSM 3808</strain>
    </source>
</reference>
<dbReference type="OrthoDB" id="2585681at2"/>
<dbReference type="SUPFAM" id="SSF51215">
    <property type="entry name" value="Regulatory protein AraC"/>
    <property type="match status" value="1"/>
</dbReference>
<keyword evidence="2" id="KW-0238">DNA-binding</keyword>
<dbReference type="PROSITE" id="PS00041">
    <property type="entry name" value="HTH_ARAC_FAMILY_1"/>
    <property type="match status" value="1"/>
</dbReference>
<dbReference type="InterPro" id="IPR020449">
    <property type="entry name" value="Tscrpt_reg_AraC-type_HTH"/>
</dbReference>
<dbReference type="InterPro" id="IPR009057">
    <property type="entry name" value="Homeodomain-like_sf"/>
</dbReference>
<dbReference type="InterPro" id="IPR018060">
    <property type="entry name" value="HTH_AraC"/>
</dbReference>
<dbReference type="Pfam" id="PF12833">
    <property type="entry name" value="HTH_18"/>
    <property type="match status" value="1"/>
</dbReference>
<evidence type="ECO:0000313" key="6">
    <source>
        <dbReference type="Proteomes" id="UP000237749"/>
    </source>
</evidence>
<comment type="caution">
    <text evidence="5">The sequence shown here is derived from an EMBL/GenBank/DDBJ whole genome shotgun (WGS) entry which is preliminary data.</text>
</comment>
<evidence type="ECO:0000259" key="4">
    <source>
        <dbReference type="PROSITE" id="PS01124"/>
    </source>
</evidence>
<dbReference type="AlphaFoldDB" id="A0A2S6HPG0"/>
<evidence type="ECO:0000256" key="3">
    <source>
        <dbReference type="ARBA" id="ARBA00023163"/>
    </source>
</evidence>
<accession>A0A2S6HPG0</accession>
<dbReference type="SMART" id="SM00342">
    <property type="entry name" value="HTH_ARAC"/>
    <property type="match status" value="1"/>
</dbReference>
<dbReference type="PANTHER" id="PTHR43280">
    <property type="entry name" value="ARAC-FAMILY TRANSCRIPTIONAL REGULATOR"/>
    <property type="match status" value="1"/>
</dbReference>
<dbReference type="SUPFAM" id="SSF46689">
    <property type="entry name" value="Homeodomain-like"/>
    <property type="match status" value="2"/>
</dbReference>
<dbReference type="InterPro" id="IPR003313">
    <property type="entry name" value="AraC-bd"/>
</dbReference>
<organism evidence="5 6">
    <name type="scientific">Lacrimispora xylanisolvens</name>
    <dbReference type="NCBI Taxonomy" id="384636"/>
    <lineage>
        <taxon>Bacteria</taxon>
        <taxon>Bacillati</taxon>
        <taxon>Bacillota</taxon>
        <taxon>Clostridia</taxon>
        <taxon>Lachnospirales</taxon>
        <taxon>Lachnospiraceae</taxon>
        <taxon>Lacrimispora</taxon>
    </lineage>
</organism>
<gene>
    <name evidence="5" type="ORF">BXY41_110139</name>
</gene>
<protein>
    <submittedName>
        <fullName evidence="5">AraC family transcriptional regulator</fullName>
    </submittedName>
</protein>
<dbReference type="Pfam" id="PF02311">
    <property type="entry name" value="AraC_binding"/>
    <property type="match status" value="1"/>
</dbReference>
<dbReference type="InterPro" id="IPR037923">
    <property type="entry name" value="HTH-like"/>
</dbReference>
<keyword evidence="6" id="KW-1185">Reference proteome</keyword>
<dbReference type="PANTHER" id="PTHR43280:SF28">
    <property type="entry name" value="HTH-TYPE TRANSCRIPTIONAL ACTIVATOR RHAS"/>
    <property type="match status" value="1"/>
</dbReference>
<dbReference type="GO" id="GO:0003700">
    <property type="term" value="F:DNA-binding transcription factor activity"/>
    <property type="evidence" value="ECO:0007669"/>
    <property type="project" value="InterPro"/>
</dbReference>
<dbReference type="RefSeq" id="WP_104438279.1">
    <property type="nucleotide sequence ID" value="NZ_PTJA01000010.1"/>
</dbReference>
<keyword evidence="3" id="KW-0804">Transcription</keyword>
<evidence type="ECO:0000313" key="5">
    <source>
        <dbReference type="EMBL" id="PPK79413.1"/>
    </source>
</evidence>
<dbReference type="Proteomes" id="UP000237749">
    <property type="component" value="Unassembled WGS sequence"/>
</dbReference>
<dbReference type="InterPro" id="IPR018062">
    <property type="entry name" value="HTH_AraC-typ_CS"/>
</dbReference>
<feature type="domain" description="HTH araC/xylS-type" evidence="4">
    <location>
        <begin position="196"/>
        <end position="294"/>
    </location>
</feature>
<dbReference type="EMBL" id="PTJA01000010">
    <property type="protein sequence ID" value="PPK79413.1"/>
    <property type="molecule type" value="Genomic_DNA"/>
</dbReference>
<dbReference type="PRINTS" id="PR00032">
    <property type="entry name" value="HTHARAC"/>
</dbReference>
<name>A0A2S6HPG0_9FIRM</name>
<dbReference type="GO" id="GO:0043565">
    <property type="term" value="F:sequence-specific DNA binding"/>
    <property type="evidence" value="ECO:0007669"/>
    <property type="project" value="InterPro"/>
</dbReference>
<sequence length="304" mass="36131">MTNPDDTLLYKKRHNITINDIQHSLYYYFDYDERSFDINMPFQHFHSFYELMILISPQAYHLVEGIPYSIRSGDIVLLRPSVLHRSEYQKGAPSKRLIIGFLYPPSLWGMPETYQKLFEPFYSPLPIFRFPSKQQQLVNEKLNRIYRYSFQDEEPELKSLIVHGMFVEFLYTLRQLAPFNTYSNEPLKDEASQKIYTIANFIHNHYSEELTLDSLSREFYISPYYLSHQFKDVTGYTLTQYIQMTRIRNVQYLLLNTKKKISELAEECGFTSFSQFNRIFQKYCSQSPSEFRKDGGGNSIPTIL</sequence>
<evidence type="ECO:0000256" key="1">
    <source>
        <dbReference type="ARBA" id="ARBA00023015"/>
    </source>
</evidence>